<dbReference type="Gene3D" id="1.10.260.40">
    <property type="entry name" value="lambda repressor-like DNA-binding domains"/>
    <property type="match status" value="1"/>
</dbReference>
<evidence type="ECO:0000259" key="1">
    <source>
        <dbReference type="SMART" id="SM00530"/>
    </source>
</evidence>
<feature type="domain" description="HTH cro/C1-type" evidence="1">
    <location>
        <begin position="14"/>
        <end position="70"/>
    </location>
</feature>
<name>A0A9X2J2C9_9NOCA</name>
<dbReference type="SUPFAM" id="SSF47413">
    <property type="entry name" value="lambda repressor-like DNA-binding domains"/>
    <property type="match status" value="1"/>
</dbReference>
<proteinExistence type="predicted"/>
<accession>A0A9X2J2C9</accession>
<dbReference type="InterPro" id="IPR043917">
    <property type="entry name" value="DUF5753"/>
</dbReference>
<dbReference type="GO" id="GO:0003677">
    <property type="term" value="F:DNA binding"/>
    <property type="evidence" value="ECO:0007669"/>
    <property type="project" value="InterPro"/>
</dbReference>
<evidence type="ECO:0000313" key="2">
    <source>
        <dbReference type="EMBL" id="MCM6779050.1"/>
    </source>
</evidence>
<keyword evidence="3" id="KW-1185">Reference proteome</keyword>
<dbReference type="Proteomes" id="UP001139157">
    <property type="component" value="Unassembled WGS sequence"/>
</dbReference>
<dbReference type="Pfam" id="PF13560">
    <property type="entry name" value="HTH_31"/>
    <property type="match status" value="1"/>
</dbReference>
<organism evidence="2 3">
    <name type="scientific">Nocardia pulmonis</name>
    <dbReference type="NCBI Taxonomy" id="2951408"/>
    <lineage>
        <taxon>Bacteria</taxon>
        <taxon>Bacillati</taxon>
        <taxon>Actinomycetota</taxon>
        <taxon>Actinomycetes</taxon>
        <taxon>Mycobacteriales</taxon>
        <taxon>Nocardiaceae</taxon>
        <taxon>Nocardia</taxon>
    </lineage>
</organism>
<dbReference type="CDD" id="cd00093">
    <property type="entry name" value="HTH_XRE"/>
    <property type="match status" value="1"/>
</dbReference>
<dbReference type="EMBL" id="JAMRXG010000035">
    <property type="protein sequence ID" value="MCM6779050.1"/>
    <property type="molecule type" value="Genomic_DNA"/>
</dbReference>
<comment type="caution">
    <text evidence="2">The sequence shown here is derived from an EMBL/GenBank/DDBJ whole genome shotgun (WGS) entry which is preliminary data.</text>
</comment>
<dbReference type="Pfam" id="PF19054">
    <property type="entry name" value="DUF5753"/>
    <property type="match status" value="1"/>
</dbReference>
<reference evidence="2" key="1">
    <citation type="submission" date="2022-06" db="EMBL/GenBank/DDBJ databases">
        <title>Novel species in genus nocardia.</title>
        <authorList>
            <person name="Li F."/>
        </authorList>
    </citation>
    <scope>NUCLEOTIDE SEQUENCE</scope>
    <source>
        <strain evidence="2">CDC141</strain>
    </source>
</reference>
<dbReference type="RefSeq" id="WP_251918889.1">
    <property type="nucleotide sequence ID" value="NZ_JAMRXG010000035.1"/>
</dbReference>
<gene>
    <name evidence="2" type="ORF">NDR86_36795</name>
</gene>
<evidence type="ECO:0000313" key="3">
    <source>
        <dbReference type="Proteomes" id="UP001139157"/>
    </source>
</evidence>
<dbReference type="SMART" id="SM00530">
    <property type="entry name" value="HTH_XRE"/>
    <property type="match status" value="1"/>
</dbReference>
<dbReference type="AlphaFoldDB" id="A0A9X2J2C9"/>
<sequence length="295" mass="33358">MASPILASLTLGRRLQKLRERAGLSEYAMAKAVEMSPQTWGRLEDGVKQNVQSMLINAICDKLGASDEERQRLLVLADEVRQERAAVANVSWRSYSGDIRRYFEYYLRIEEAARSIIYLHLNLIPGLLQAQDYRRELAWADIPQRSSSDVENVLALLRQRQKRLSDPNFELEAWLPEAVLRQPVGGPRVMEDQLRHLLEVGDLPNVTIRAIPHGLTNPIAVNTGSFNFLTFSMLANSRLTPPPLVFLDGYTGSTYITAEDQIAKYRATIPAIRRITLDEGPTRDLILTIAREFAS</sequence>
<dbReference type="InterPro" id="IPR001387">
    <property type="entry name" value="Cro/C1-type_HTH"/>
</dbReference>
<dbReference type="InterPro" id="IPR010982">
    <property type="entry name" value="Lambda_DNA-bd_dom_sf"/>
</dbReference>
<protein>
    <submittedName>
        <fullName evidence="2">Helix-turn-helix domain-containing protein</fullName>
    </submittedName>
</protein>